<dbReference type="AlphaFoldDB" id="A0AAU7DAP7"/>
<accession>A0AAU7DAP7</accession>
<gene>
    <name evidence="2" type="ORF">P8936_08165</name>
</gene>
<sequence length="81" mass="9152">MQRKFIVAAIAVAILALSGCESHQAKIDALQKEYDGLEAQFRKDCSAEYFKVPPTLSPKCSEEDKRTKEAWARLQAEHVKQ</sequence>
<keyword evidence="1" id="KW-0732">Signal</keyword>
<proteinExistence type="predicted"/>
<feature type="signal peptide" evidence="1">
    <location>
        <begin position="1"/>
        <end position="25"/>
    </location>
</feature>
<name>A0AAU7DAP7_9BACT</name>
<organism evidence="2">
    <name type="scientific">Edaphobacter paludis</name>
    <dbReference type="NCBI Taxonomy" id="3035702"/>
    <lineage>
        <taxon>Bacteria</taxon>
        <taxon>Pseudomonadati</taxon>
        <taxon>Acidobacteriota</taxon>
        <taxon>Terriglobia</taxon>
        <taxon>Terriglobales</taxon>
        <taxon>Acidobacteriaceae</taxon>
        <taxon>Edaphobacter</taxon>
    </lineage>
</organism>
<dbReference type="PROSITE" id="PS51257">
    <property type="entry name" value="PROKAR_LIPOPROTEIN"/>
    <property type="match status" value="1"/>
</dbReference>
<feature type="chain" id="PRO_5043560049" description="EexN family lipoprotein" evidence="1">
    <location>
        <begin position="26"/>
        <end position="81"/>
    </location>
</feature>
<reference evidence="2" key="1">
    <citation type="submission" date="2023-03" db="EMBL/GenBank/DDBJ databases">
        <title>Edaphobacter sp.</title>
        <authorList>
            <person name="Huber K.J."/>
            <person name="Papendorf J."/>
            <person name="Pilke C."/>
            <person name="Bunk B."/>
            <person name="Sproeer C."/>
            <person name="Pester M."/>
        </authorList>
    </citation>
    <scope>NUCLEOTIDE SEQUENCE</scope>
    <source>
        <strain evidence="2">DSM 109920</strain>
    </source>
</reference>
<evidence type="ECO:0000256" key="1">
    <source>
        <dbReference type="SAM" id="SignalP"/>
    </source>
</evidence>
<evidence type="ECO:0000313" key="2">
    <source>
        <dbReference type="EMBL" id="XBH15127.1"/>
    </source>
</evidence>
<dbReference type="RefSeq" id="WP_348270138.1">
    <property type="nucleotide sequence ID" value="NZ_CP121195.1"/>
</dbReference>
<dbReference type="EMBL" id="CP121195">
    <property type="protein sequence ID" value="XBH15127.1"/>
    <property type="molecule type" value="Genomic_DNA"/>
</dbReference>
<protein>
    <recommendedName>
        <fullName evidence="3">EexN family lipoprotein</fullName>
    </recommendedName>
</protein>
<evidence type="ECO:0008006" key="3">
    <source>
        <dbReference type="Google" id="ProtNLM"/>
    </source>
</evidence>